<evidence type="ECO:0000313" key="9">
    <source>
        <dbReference type="Proteomes" id="UP001165143"/>
    </source>
</evidence>
<dbReference type="Gene3D" id="3.40.50.150">
    <property type="entry name" value="Vaccinia Virus protein VP39"/>
    <property type="match status" value="1"/>
</dbReference>
<dbReference type="OrthoDB" id="9806164at2"/>
<dbReference type="EMBL" id="BSRX01000045">
    <property type="protein sequence ID" value="GLW57937.1"/>
    <property type="molecule type" value="Genomic_DNA"/>
</dbReference>
<dbReference type="Pfam" id="PF04072">
    <property type="entry name" value="LCM"/>
    <property type="match status" value="1"/>
</dbReference>
<dbReference type="InterPro" id="IPR029063">
    <property type="entry name" value="SAM-dependent_MTases_sf"/>
</dbReference>
<keyword evidence="4" id="KW-0808">Transferase</keyword>
<evidence type="ECO:0000313" key="8">
    <source>
        <dbReference type="EMBL" id="GLW57937.1"/>
    </source>
</evidence>
<organism evidence="8 9">
    <name type="scientific">Kitasatospora phosalacinea</name>
    <dbReference type="NCBI Taxonomy" id="2065"/>
    <lineage>
        <taxon>Bacteria</taxon>
        <taxon>Bacillati</taxon>
        <taxon>Actinomycetota</taxon>
        <taxon>Actinomycetes</taxon>
        <taxon>Kitasatosporales</taxon>
        <taxon>Streptomycetaceae</taxon>
        <taxon>Kitasatospora</taxon>
    </lineage>
</organism>
<dbReference type="NCBIfam" id="TIGR00027">
    <property type="entry name" value="mthyl_TIGR00027"/>
    <property type="match status" value="1"/>
</dbReference>
<dbReference type="EC" id="2.1.1.-" evidence="6"/>
<accession>A0A9W6PNH2</accession>
<dbReference type="InterPro" id="IPR007213">
    <property type="entry name" value="Ppm1/Ppm2/Tcmp"/>
</dbReference>
<keyword evidence="3 6" id="KW-0489">Methyltransferase</keyword>
<comment type="similarity">
    <text evidence="2 6">Belongs to the UPF0677 family.</text>
</comment>
<sequence>MTTNEPAGSDPGGPGTPRAAQLSPVSRTALSVARVRAYESSRPEPLFTDPYALAFIEASGTPLPTEGPAGPLARLLVARGVMRTRFYDDRLLALGPRQVVLLAAGLDTRAHRLAWPSGTRLFEIDLPAVLDFKQGVLDERGAEAACERTVLPADLADPGWTDRLLAAGFDPARPTDWLAEGLLVYLDADQAAGLLTAVGDLSAPGSRLLTEQGRDLSRVPAEAGLTEMTALWRGGLGSGTAAWLDAHGWRTGFTAIDAFAASLGRELPPVPGFDGAGFLEAHRES</sequence>
<evidence type="ECO:0000256" key="2">
    <source>
        <dbReference type="ARBA" id="ARBA00008138"/>
    </source>
</evidence>
<dbReference type="PANTHER" id="PTHR43619">
    <property type="entry name" value="S-ADENOSYL-L-METHIONINE-DEPENDENT METHYLTRANSFERASE YKTD-RELATED"/>
    <property type="match status" value="1"/>
</dbReference>
<evidence type="ECO:0000256" key="3">
    <source>
        <dbReference type="ARBA" id="ARBA00022603"/>
    </source>
</evidence>
<evidence type="ECO:0000256" key="7">
    <source>
        <dbReference type="SAM" id="MobiDB-lite"/>
    </source>
</evidence>
<gene>
    <name evidence="8" type="ORF">Kpho01_59480</name>
</gene>
<dbReference type="RefSeq" id="WP_051777879.1">
    <property type="nucleotide sequence ID" value="NZ_BSRX01000045.1"/>
</dbReference>
<protein>
    <recommendedName>
        <fullName evidence="6">S-adenosyl-L-methionine-dependent methyltransferase</fullName>
        <ecNumber evidence="6">2.1.1.-</ecNumber>
    </recommendedName>
</protein>
<dbReference type="GO" id="GO:0008168">
    <property type="term" value="F:methyltransferase activity"/>
    <property type="evidence" value="ECO:0007669"/>
    <property type="project" value="UniProtKB-UniRule"/>
</dbReference>
<evidence type="ECO:0000256" key="1">
    <source>
        <dbReference type="ARBA" id="ARBA00003907"/>
    </source>
</evidence>
<comment type="caution">
    <text evidence="8">The sequence shown here is derived from an EMBL/GenBank/DDBJ whole genome shotgun (WGS) entry which is preliminary data.</text>
</comment>
<name>A0A9W6PNH2_9ACTN</name>
<reference evidence="8" key="1">
    <citation type="submission" date="2023-02" db="EMBL/GenBank/DDBJ databases">
        <title>Kitasatospora phosalacinea NBRC 14362.</title>
        <authorList>
            <person name="Ichikawa N."/>
            <person name="Sato H."/>
            <person name="Tonouchi N."/>
        </authorList>
    </citation>
    <scope>NUCLEOTIDE SEQUENCE</scope>
    <source>
        <strain evidence="8">NBRC 14362</strain>
    </source>
</reference>
<feature type="region of interest" description="Disordered" evidence="7">
    <location>
        <begin position="1"/>
        <end position="25"/>
    </location>
</feature>
<evidence type="ECO:0000256" key="5">
    <source>
        <dbReference type="ARBA" id="ARBA00022691"/>
    </source>
</evidence>
<dbReference type="SUPFAM" id="SSF53335">
    <property type="entry name" value="S-adenosyl-L-methionine-dependent methyltransferases"/>
    <property type="match status" value="1"/>
</dbReference>
<dbReference type="GO" id="GO:0032259">
    <property type="term" value="P:methylation"/>
    <property type="evidence" value="ECO:0007669"/>
    <property type="project" value="UniProtKB-KW"/>
</dbReference>
<dbReference type="InterPro" id="IPR011610">
    <property type="entry name" value="SAM_mthyl_Trfase_ML2640-like"/>
</dbReference>
<evidence type="ECO:0000256" key="6">
    <source>
        <dbReference type="RuleBase" id="RU362030"/>
    </source>
</evidence>
<proteinExistence type="inferred from homology"/>
<dbReference type="AlphaFoldDB" id="A0A9W6PNH2"/>
<comment type="function">
    <text evidence="1 6">Exhibits S-adenosyl-L-methionine-dependent methyltransferase activity.</text>
</comment>
<evidence type="ECO:0000256" key="4">
    <source>
        <dbReference type="ARBA" id="ARBA00022679"/>
    </source>
</evidence>
<dbReference type="PANTHER" id="PTHR43619:SF2">
    <property type="entry name" value="S-ADENOSYL-L-METHIONINE-DEPENDENT METHYLTRANSFERASES SUPERFAMILY PROTEIN"/>
    <property type="match status" value="1"/>
</dbReference>
<keyword evidence="5 6" id="KW-0949">S-adenosyl-L-methionine</keyword>
<dbReference type="Proteomes" id="UP001165143">
    <property type="component" value="Unassembled WGS sequence"/>
</dbReference>